<keyword evidence="3" id="KW-1185">Reference proteome</keyword>
<feature type="region of interest" description="Disordered" evidence="1">
    <location>
        <begin position="80"/>
        <end position="114"/>
    </location>
</feature>
<organism evidence="2 3">
    <name type="scientific">Mucuna pruriens</name>
    <name type="common">Velvet bean</name>
    <name type="synonym">Dolichos pruriens</name>
    <dbReference type="NCBI Taxonomy" id="157652"/>
    <lineage>
        <taxon>Eukaryota</taxon>
        <taxon>Viridiplantae</taxon>
        <taxon>Streptophyta</taxon>
        <taxon>Embryophyta</taxon>
        <taxon>Tracheophyta</taxon>
        <taxon>Spermatophyta</taxon>
        <taxon>Magnoliopsida</taxon>
        <taxon>eudicotyledons</taxon>
        <taxon>Gunneridae</taxon>
        <taxon>Pentapetalae</taxon>
        <taxon>rosids</taxon>
        <taxon>fabids</taxon>
        <taxon>Fabales</taxon>
        <taxon>Fabaceae</taxon>
        <taxon>Papilionoideae</taxon>
        <taxon>50 kb inversion clade</taxon>
        <taxon>NPAAA clade</taxon>
        <taxon>indigoferoid/millettioid clade</taxon>
        <taxon>Phaseoleae</taxon>
        <taxon>Mucuna</taxon>
    </lineage>
</organism>
<feature type="compositionally biased region" description="Basic and acidic residues" evidence="1">
    <location>
        <begin position="104"/>
        <end position="114"/>
    </location>
</feature>
<proteinExistence type="predicted"/>
<evidence type="ECO:0000313" key="3">
    <source>
        <dbReference type="Proteomes" id="UP000257109"/>
    </source>
</evidence>
<dbReference type="Proteomes" id="UP000257109">
    <property type="component" value="Unassembled WGS sequence"/>
</dbReference>
<protein>
    <submittedName>
        <fullName evidence="2">Uncharacterized protein</fullName>
    </submittedName>
</protein>
<comment type="caution">
    <text evidence="2">The sequence shown here is derived from an EMBL/GenBank/DDBJ whole genome shotgun (WGS) entry which is preliminary data.</text>
</comment>
<gene>
    <name evidence="2" type="ORF">CR513_08984</name>
</gene>
<feature type="non-terminal residue" evidence="2">
    <location>
        <position position="1"/>
    </location>
</feature>
<reference evidence="2" key="1">
    <citation type="submission" date="2018-05" db="EMBL/GenBank/DDBJ databases">
        <title>Draft genome of Mucuna pruriens seed.</title>
        <authorList>
            <person name="Nnadi N.E."/>
            <person name="Vos R."/>
            <person name="Hasami M.H."/>
            <person name="Devisetty U.K."/>
            <person name="Aguiy J.C."/>
        </authorList>
    </citation>
    <scope>NUCLEOTIDE SEQUENCE [LARGE SCALE GENOMIC DNA]</scope>
    <source>
        <strain evidence="2">JCA_2017</strain>
    </source>
</reference>
<dbReference type="EMBL" id="QJKJ01001575">
    <property type="protein sequence ID" value="RDY06957.1"/>
    <property type="molecule type" value="Genomic_DNA"/>
</dbReference>
<name>A0A371HVY6_MUCPR</name>
<dbReference type="OrthoDB" id="1436975at2759"/>
<sequence length="255" mass="29082">MEIWSLIHNEQTLPSNVDCAEEDESLHSFMEHFLVVAIKIKDLNLKVALHSNDRGTKTQIPMQEAVGLDGQVMSKGLLLHPRGGNGGIPRWRCDKSQKGKRNPKPTDRQEKYGGRRCMETQILGLHPNHKHGSSGDEKSKYYQYNRNYGHTTKACRTLKDKIEELVQVGHLRKFVKRGIDWEHPKRELETNHRRREMAPKAEGTSRLRGVINIIVGGFVGGSTSLARKRYLRAVNNVHLEANRVKRKLPPITFTG</sequence>
<accession>A0A371HVY6</accession>
<evidence type="ECO:0000256" key="1">
    <source>
        <dbReference type="SAM" id="MobiDB-lite"/>
    </source>
</evidence>
<evidence type="ECO:0000313" key="2">
    <source>
        <dbReference type="EMBL" id="RDY06957.1"/>
    </source>
</evidence>
<dbReference type="AlphaFoldDB" id="A0A371HVY6"/>